<keyword evidence="3" id="KW-0436">Ligase</keyword>
<dbReference type="Pfam" id="PF13193">
    <property type="entry name" value="AMP-binding_C"/>
    <property type="match status" value="1"/>
</dbReference>
<protein>
    <submittedName>
        <fullName evidence="3">Phenylacetyl-CoA ligase</fullName>
    </submittedName>
</protein>
<dbReference type="RefSeq" id="XP_045283144.1">
    <property type="nucleotide sequence ID" value="XM_045436156.1"/>
</dbReference>
<dbReference type="SUPFAM" id="SSF56801">
    <property type="entry name" value="Acetyl-CoA synthetase-like"/>
    <property type="match status" value="1"/>
</dbReference>
<sequence>MQPFFGAGPSQEYRFPVHDMPFKTPSWVPQLPFEIPDSLTVEQFVFDDGYRPRSIDESSNPFTCGLSGKTYTAREVRQRVDWLARSLSQQLQWESAKGSEWEKIVGLHSLNTLLLPGACGTGRRLIGDGRAIQIDSMTLAWAIHRLGGICMLIHPTNTEDEVTRQLQAAGCKIVFTCEPLLPICKASATRLQIPPQNIFLLQTALTSPGTPEHLSFDDLVERGQCLDAIEPYQLKKGMGAAQTAYLISSSGTSGNQKIVKVSHRNVIANIVQLYAFELPYKKELALDRCLCILPQSHCSGLILCHTWFFRGDSIYLLPKFDMMQMLKLVQEVKLNRIILIPPILSPLITYPEMFKAFDLSSVKAIVVGALSLDEKLATAFKNQYPDIILQTAYGMTESFTVIAYINPSHNLLGSAGTLIPEIQARLLSEDGKEVTEYNQPGELIVSSPSVVLGYLNNEAADASAFTQDHWLKTGDLVEMRLAPDGTEHLFVIDRLKDVIKVKGIQVAPSELEALLLRHPAVADSAVVAVPDDTFGESPKAFIVRTAGLTEDDDALKDSIHAHIRQHAAQHQWLRGGIEFLDEIPKGGNGKPLRKSLRDRT</sequence>
<dbReference type="AlphaFoldDB" id="C0P127"/>
<dbReference type="VEuPathDB" id="FungiDB:I7I50_01655"/>
<name>C0P127_AJECG</name>
<dbReference type="GeneID" id="69042123"/>
<keyword evidence="4" id="KW-1185">Reference proteome</keyword>
<dbReference type="InterPro" id="IPR000873">
    <property type="entry name" value="AMP-dep_synth/lig_dom"/>
</dbReference>
<feature type="domain" description="AMP-dependent synthetase/ligase" evidence="1">
    <location>
        <begin position="137"/>
        <end position="455"/>
    </location>
</feature>
<dbReference type="InterPro" id="IPR042099">
    <property type="entry name" value="ANL_N_sf"/>
</dbReference>
<dbReference type="InParanoid" id="C0P127"/>
<proteinExistence type="predicted"/>
<evidence type="ECO:0000259" key="2">
    <source>
        <dbReference type="Pfam" id="PF13193"/>
    </source>
</evidence>
<feature type="domain" description="AMP-binding enzyme C-terminal" evidence="2">
    <location>
        <begin position="510"/>
        <end position="590"/>
    </location>
</feature>
<dbReference type="STRING" id="447093.C0P127"/>
<dbReference type="PANTHER" id="PTHR24096:SF422">
    <property type="entry name" value="BCDNA.GH02901"/>
    <property type="match status" value="1"/>
</dbReference>
<organism evidence="3 4">
    <name type="scientific">Ajellomyces capsulatus (strain G186AR / H82 / ATCC MYA-2454 / RMSCC 2432)</name>
    <name type="common">Darling's disease fungus</name>
    <name type="synonym">Histoplasma capsulatum</name>
    <dbReference type="NCBI Taxonomy" id="447093"/>
    <lineage>
        <taxon>Eukaryota</taxon>
        <taxon>Fungi</taxon>
        <taxon>Dikarya</taxon>
        <taxon>Ascomycota</taxon>
        <taxon>Pezizomycotina</taxon>
        <taxon>Eurotiomycetes</taxon>
        <taxon>Eurotiomycetidae</taxon>
        <taxon>Onygenales</taxon>
        <taxon>Ajellomycetaceae</taxon>
        <taxon>Histoplasma</taxon>
    </lineage>
</organism>
<reference evidence="3" key="1">
    <citation type="submission" date="2009-02" db="EMBL/GenBank/DDBJ databases">
        <title>The Genome Sequence of Ajellomyces capsulatus strain G186AR.</title>
        <authorList>
            <consortium name="The Broad Institute Genome Sequencing Platform"/>
            <person name="Champion M."/>
            <person name="Cuomo C."/>
            <person name="Ma L.-J."/>
            <person name="Henn M.R."/>
            <person name="Sil A."/>
            <person name="Goldman B."/>
            <person name="Young S.K."/>
            <person name="Kodira C.D."/>
            <person name="Zeng Q."/>
            <person name="Koehrsen M."/>
            <person name="Alvarado L."/>
            <person name="Berlin A."/>
            <person name="Borenstein D."/>
            <person name="Chen Z."/>
            <person name="Engels R."/>
            <person name="Freedman E."/>
            <person name="Gellesch M."/>
            <person name="Goldberg J."/>
            <person name="Griggs A."/>
            <person name="Gujja S."/>
            <person name="Heiman D."/>
            <person name="Hepburn T."/>
            <person name="Howarth C."/>
            <person name="Jen D."/>
            <person name="Larson L."/>
            <person name="Lewis B."/>
            <person name="Mehta T."/>
            <person name="Park D."/>
            <person name="Pearson M."/>
            <person name="Roberts A."/>
            <person name="Saif S."/>
            <person name="Shea T."/>
            <person name="Shenoy N."/>
            <person name="Sisk P."/>
            <person name="Stolte C."/>
            <person name="Sykes S."/>
            <person name="Walk T."/>
            <person name="White J."/>
            <person name="Yandava C."/>
            <person name="Klein B."/>
            <person name="McEwen J.G."/>
            <person name="Puccia R."/>
            <person name="Goldman G.H."/>
            <person name="Felipe M.S."/>
            <person name="Nino-Vega G."/>
            <person name="San-Blas G."/>
            <person name="Taylor J."/>
            <person name="Mendoza L."/>
            <person name="Galagan J."/>
            <person name="Nusbaum C."/>
            <person name="Birren B."/>
        </authorList>
    </citation>
    <scope>NUCLEOTIDE SEQUENCE</scope>
    <source>
        <strain evidence="3">G186AR</strain>
    </source>
</reference>
<dbReference type="Gene3D" id="3.40.50.12780">
    <property type="entry name" value="N-terminal domain of ligase-like"/>
    <property type="match status" value="1"/>
</dbReference>
<evidence type="ECO:0000259" key="1">
    <source>
        <dbReference type="Pfam" id="PF00501"/>
    </source>
</evidence>
<dbReference type="Gene3D" id="3.30.300.30">
    <property type="match status" value="1"/>
</dbReference>
<dbReference type="InterPro" id="IPR025110">
    <property type="entry name" value="AMP-bd_C"/>
</dbReference>
<dbReference type="HOGENOM" id="CLU_000022_59_2_1"/>
<dbReference type="Pfam" id="PF00501">
    <property type="entry name" value="AMP-binding"/>
    <property type="match status" value="1"/>
</dbReference>
<dbReference type="GO" id="GO:0016405">
    <property type="term" value="F:CoA-ligase activity"/>
    <property type="evidence" value="ECO:0007669"/>
    <property type="project" value="TreeGrafter"/>
</dbReference>
<dbReference type="PANTHER" id="PTHR24096">
    <property type="entry name" value="LONG-CHAIN-FATTY-ACID--COA LIGASE"/>
    <property type="match status" value="1"/>
</dbReference>
<gene>
    <name evidence="3" type="ORF">HCBG_09107</name>
</gene>
<evidence type="ECO:0000313" key="3">
    <source>
        <dbReference type="EMBL" id="EEH02663.1"/>
    </source>
</evidence>
<dbReference type="InterPro" id="IPR045851">
    <property type="entry name" value="AMP-bd_C_sf"/>
</dbReference>
<accession>C0P127</accession>
<dbReference type="EMBL" id="GG663383">
    <property type="protein sequence ID" value="EEH02663.1"/>
    <property type="molecule type" value="Genomic_DNA"/>
</dbReference>
<dbReference type="Proteomes" id="UP000001631">
    <property type="component" value="Unassembled WGS sequence"/>
</dbReference>
<evidence type="ECO:0000313" key="4">
    <source>
        <dbReference type="Proteomes" id="UP000001631"/>
    </source>
</evidence>